<name>A0ACB8T748_9AGAM</name>
<comment type="caution">
    <text evidence="1">The sequence shown here is derived from an EMBL/GenBank/DDBJ whole genome shotgun (WGS) entry which is preliminary data.</text>
</comment>
<proteinExistence type="predicted"/>
<keyword evidence="2" id="KW-1185">Reference proteome</keyword>
<dbReference type="EMBL" id="MU277199">
    <property type="protein sequence ID" value="KAI0064297.1"/>
    <property type="molecule type" value="Genomic_DNA"/>
</dbReference>
<reference evidence="1" key="2">
    <citation type="journal article" date="2022" name="New Phytol.">
        <title>Evolutionary transition to the ectomycorrhizal habit in the genomes of a hyperdiverse lineage of mushroom-forming fungi.</title>
        <authorList>
            <person name="Looney B."/>
            <person name="Miyauchi S."/>
            <person name="Morin E."/>
            <person name="Drula E."/>
            <person name="Courty P.E."/>
            <person name="Kohler A."/>
            <person name="Kuo A."/>
            <person name="LaButti K."/>
            <person name="Pangilinan J."/>
            <person name="Lipzen A."/>
            <person name="Riley R."/>
            <person name="Andreopoulos W."/>
            <person name="He G."/>
            <person name="Johnson J."/>
            <person name="Nolan M."/>
            <person name="Tritt A."/>
            <person name="Barry K.W."/>
            <person name="Grigoriev I.V."/>
            <person name="Nagy L.G."/>
            <person name="Hibbett D."/>
            <person name="Henrissat B."/>
            <person name="Matheny P.B."/>
            <person name="Labbe J."/>
            <person name="Martin F.M."/>
        </authorList>
    </citation>
    <scope>NUCLEOTIDE SEQUENCE</scope>
    <source>
        <strain evidence="1">HHB10654</strain>
    </source>
</reference>
<evidence type="ECO:0000313" key="1">
    <source>
        <dbReference type="EMBL" id="KAI0064297.1"/>
    </source>
</evidence>
<evidence type="ECO:0000313" key="2">
    <source>
        <dbReference type="Proteomes" id="UP000814140"/>
    </source>
</evidence>
<reference evidence="1" key="1">
    <citation type="submission" date="2021-03" db="EMBL/GenBank/DDBJ databases">
        <authorList>
            <consortium name="DOE Joint Genome Institute"/>
            <person name="Ahrendt S."/>
            <person name="Looney B.P."/>
            <person name="Miyauchi S."/>
            <person name="Morin E."/>
            <person name="Drula E."/>
            <person name="Courty P.E."/>
            <person name="Chicoki N."/>
            <person name="Fauchery L."/>
            <person name="Kohler A."/>
            <person name="Kuo A."/>
            <person name="Labutti K."/>
            <person name="Pangilinan J."/>
            <person name="Lipzen A."/>
            <person name="Riley R."/>
            <person name="Andreopoulos W."/>
            <person name="He G."/>
            <person name="Johnson J."/>
            <person name="Barry K.W."/>
            <person name="Grigoriev I.V."/>
            <person name="Nagy L."/>
            <person name="Hibbett D."/>
            <person name="Henrissat B."/>
            <person name="Matheny P.B."/>
            <person name="Labbe J."/>
            <person name="Martin F."/>
        </authorList>
    </citation>
    <scope>NUCLEOTIDE SEQUENCE</scope>
    <source>
        <strain evidence="1">HHB10654</strain>
    </source>
</reference>
<dbReference type="Proteomes" id="UP000814140">
    <property type="component" value="Unassembled WGS sequence"/>
</dbReference>
<sequence>MAWLSSGRTNDELVSQMVNHKLIESDEVAQALKKVDRANYVVHKKDAYQDSPQPIGHDATISAPHMHAHALSILLPSLHSGARVLDVGSGSGYFAAAVHHVVGPTGTVVGIEHIPELVEWSKSNLRHDGLSGALDSGQIIVVEGDGRKGYPEHAPYDAIHVGAAAPKIPQELCDQLASPGRMVIPVGTHHQEMILVEKNKEGHVSAKELFGVMYVPLTDRRHA</sequence>
<protein>
    <submittedName>
        <fullName evidence="1">Protein-L-isoaspartate O-methyltransferase</fullName>
    </submittedName>
</protein>
<gene>
    <name evidence="1" type="ORF">BV25DRAFT_1823272</name>
</gene>
<organism evidence="1 2">
    <name type="scientific">Artomyces pyxidatus</name>
    <dbReference type="NCBI Taxonomy" id="48021"/>
    <lineage>
        <taxon>Eukaryota</taxon>
        <taxon>Fungi</taxon>
        <taxon>Dikarya</taxon>
        <taxon>Basidiomycota</taxon>
        <taxon>Agaricomycotina</taxon>
        <taxon>Agaricomycetes</taxon>
        <taxon>Russulales</taxon>
        <taxon>Auriscalpiaceae</taxon>
        <taxon>Artomyces</taxon>
    </lineage>
</organism>
<accession>A0ACB8T748</accession>